<reference evidence="3 4" key="1">
    <citation type="submission" date="2019-03" db="EMBL/GenBank/DDBJ databases">
        <title>Efficiently degradation of phenoxyalkanoic acid herbicides by Cupriavidus oxalaticus strain X32.</title>
        <authorList>
            <person name="Sheng X."/>
        </authorList>
    </citation>
    <scope>NUCLEOTIDE SEQUENCE [LARGE SCALE GENOMIC DNA]</scope>
    <source>
        <strain evidence="3 4">X32</strain>
        <plasmid evidence="3 4">unnamed1</plasmid>
    </source>
</reference>
<dbReference type="AlphaFoldDB" id="A0A4P7LS14"/>
<sequence length="477" mass="51708">MKQEEQTLTAPHRQKSERIAASMARKIAAGLAAKLAALGQGMQLPPRVRRELEREQYLSELLVTSLQLLVLLLFAVLYLGTPPGFSPDAPVRAVPLGVSLFAVLALVRLYLAMTRQLANWMVGLSVVAEMAVLIFVIWAYHLQYEQPAQMYLKTTEFAYIFGLIALRALRFEPLWVALSGLTATLGWLLLLHYALTHASGNPVTWDYVTALRSTQIHYGAEFDKLLSILIVSATLALALARARGFVVKAVKGQLAVADLSLFFDDSVAHRITDSEASVMVGHAELREASVVFLDMRGFTQASAMLQPSALIQLLGEYQSLVVPIVKAHGGSIDKFMGDGILASFGAVTADDCHAANALRAIDAILEAVDQWRIRRQSSGQPAPDVGAGMASGPVLFGILGHDSRLEYTVIGDTVNLAAKLEKQNKIQGTRGLATRASYQRARVQGYLGEKHVLPQQSVGGVSGTMQLVALARPQSML</sequence>
<dbReference type="RefSeq" id="WP_135706544.1">
    <property type="nucleotide sequence ID" value="NZ_CP038636.1"/>
</dbReference>
<evidence type="ECO:0000256" key="1">
    <source>
        <dbReference type="SAM" id="Phobius"/>
    </source>
</evidence>
<dbReference type="Proteomes" id="UP000295294">
    <property type="component" value="Plasmid unnamed1"/>
</dbReference>
<organism evidence="3 4">
    <name type="scientific">Cupriavidus oxalaticus</name>
    <dbReference type="NCBI Taxonomy" id="96344"/>
    <lineage>
        <taxon>Bacteria</taxon>
        <taxon>Pseudomonadati</taxon>
        <taxon>Pseudomonadota</taxon>
        <taxon>Betaproteobacteria</taxon>
        <taxon>Burkholderiales</taxon>
        <taxon>Burkholderiaceae</taxon>
        <taxon>Cupriavidus</taxon>
    </lineage>
</organism>
<evidence type="ECO:0000313" key="3">
    <source>
        <dbReference type="EMBL" id="QBY55271.1"/>
    </source>
</evidence>
<evidence type="ECO:0000313" key="4">
    <source>
        <dbReference type="Proteomes" id="UP000295294"/>
    </source>
</evidence>
<dbReference type="CDD" id="cd07302">
    <property type="entry name" value="CHD"/>
    <property type="match status" value="1"/>
</dbReference>
<dbReference type="InterPro" id="IPR029787">
    <property type="entry name" value="Nucleotide_cyclase"/>
</dbReference>
<dbReference type="Pfam" id="PF00211">
    <property type="entry name" value="Guanylate_cyc"/>
    <property type="match status" value="1"/>
</dbReference>
<proteinExistence type="predicted"/>
<feature type="domain" description="Guanylate cyclase" evidence="2">
    <location>
        <begin position="289"/>
        <end position="421"/>
    </location>
</feature>
<dbReference type="PANTHER" id="PTHR43081">
    <property type="entry name" value="ADENYLATE CYCLASE, TERMINAL-DIFFERENTIATION SPECIFIC-RELATED"/>
    <property type="match status" value="1"/>
</dbReference>
<dbReference type="SUPFAM" id="SSF55073">
    <property type="entry name" value="Nucleotide cyclase"/>
    <property type="match status" value="1"/>
</dbReference>
<feature type="transmembrane region" description="Helical" evidence="1">
    <location>
        <begin position="93"/>
        <end position="111"/>
    </location>
</feature>
<dbReference type="PANTHER" id="PTHR43081:SF1">
    <property type="entry name" value="ADENYLATE CYCLASE, TERMINAL-DIFFERENTIATION SPECIFIC"/>
    <property type="match status" value="1"/>
</dbReference>
<feature type="transmembrane region" description="Helical" evidence="1">
    <location>
        <begin position="225"/>
        <end position="242"/>
    </location>
</feature>
<name>A0A4P7LS14_9BURK</name>
<keyword evidence="3" id="KW-0614">Plasmid</keyword>
<keyword evidence="1" id="KW-0812">Transmembrane</keyword>
<dbReference type="PROSITE" id="PS50125">
    <property type="entry name" value="GUANYLATE_CYCLASE_2"/>
    <property type="match status" value="1"/>
</dbReference>
<geneLocation type="plasmid" evidence="3">
    <name>unnamed1</name>
</geneLocation>
<dbReference type="InterPro" id="IPR050697">
    <property type="entry name" value="Adenylyl/Guanylyl_Cyclase_3/4"/>
</dbReference>
<feature type="transmembrane region" description="Helical" evidence="1">
    <location>
        <begin position="57"/>
        <end position="81"/>
    </location>
</feature>
<keyword evidence="1" id="KW-1133">Transmembrane helix</keyword>
<accession>A0A4P7LS14</accession>
<protein>
    <submittedName>
        <fullName evidence="3">Adenylate/guanylate cyclase domain-containing protein</fullName>
    </submittedName>
</protein>
<keyword evidence="1" id="KW-0472">Membrane</keyword>
<dbReference type="SMART" id="SM00044">
    <property type="entry name" value="CYCc"/>
    <property type="match status" value="1"/>
</dbReference>
<dbReference type="GO" id="GO:0035556">
    <property type="term" value="P:intracellular signal transduction"/>
    <property type="evidence" value="ECO:0007669"/>
    <property type="project" value="InterPro"/>
</dbReference>
<feature type="transmembrane region" description="Helical" evidence="1">
    <location>
        <begin position="174"/>
        <end position="195"/>
    </location>
</feature>
<dbReference type="EMBL" id="CP038636">
    <property type="protein sequence ID" value="QBY55271.1"/>
    <property type="molecule type" value="Genomic_DNA"/>
</dbReference>
<dbReference type="GO" id="GO:0004016">
    <property type="term" value="F:adenylate cyclase activity"/>
    <property type="evidence" value="ECO:0007669"/>
    <property type="project" value="UniProtKB-ARBA"/>
</dbReference>
<dbReference type="OrthoDB" id="51325at2"/>
<evidence type="ECO:0000259" key="2">
    <source>
        <dbReference type="PROSITE" id="PS50125"/>
    </source>
</evidence>
<feature type="transmembrane region" description="Helical" evidence="1">
    <location>
        <begin position="118"/>
        <end position="138"/>
    </location>
</feature>
<dbReference type="GO" id="GO:0009190">
    <property type="term" value="P:cyclic nucleotide biosynthetic process"/>
    <property type="evidence" value="ECO:0007669"/>
    <property type="project" value="InterPro"/>
</dbReference>
<dbReference type="Gene3D" id="3.30.70.1230">
    <property type="entry name" value="Nucleotide cyclase"/>
    <property type="match status" value="1"/>
</dbReference>
<feature type="transmembrane region" description="Helical" evidence="1">
    <location>
        <begin position="150"/>
        <end position="169"/>
    </location>
</feature>
<dbReference type="KEGG" id="cox:E0W60_29670"/>
<gene>
    <name evidence="3" type="ORF">E0W60_29670</name>
</gene>
<dbReference type="InterPro" id="IPR001054">
    <property type="entry name" value="A/G_cyclase"/>
</dbReference>